<dbReference type="RefSeq" id="WP_212538711.1">
    <property type="nucleotide sequence ID" value="NZ_JAGTUU010000011.1"/>
</dbReference>
<dbReference type="Pfam" id="PF16177">
    <property type="entry name" value="ACAS_N"/>
    <property type="match status" value="1"/>
</dbReference>
<evidence type="ECO:0000259" key="1">
    <source>
        <dbReference type="Pfam" id="PF16177"/>
    </source>
</evidence>
<dbReference type="InterPro" id="IPR042099">
    <property type="entry name" value="ANL_N_sf"/>
</dbReference>
<dbReference type="InterPro" id="IPR032387">
    <property type="entry name" value="ACAS_N"/>
</dbReference>
<feature type="non-terminal residue" evidence="2">
    <location>
        <position position="58"/>
    </location>
</feature>
<protein>
    <recommendedName>
        <fullName evidence="1">Acetyl-coenzyme A synthetase N-terminal domain-containing protein</fullName>
    </recommendedName>
</protein>
<dbReference type="AlphaFoldDB" id="A0A8J8BAM9"/>
<dbReference type="EMBL" id="JAGTUU010000011">
    <property type="protein sequence ID" value="MBS0126750.1"/>
    <property type="molecule type" value="Genomic_DNA"/>
</dbReference>
<dbReference type="Proteomes" id="UP000681356">
    <property type="component" value="Unassembled WGS sequence"/>
</dbReference>
<organism evidence="2 3">
    <name type="scientific">Thetidibacter halocola</name>
    <dbReference type="NCBI Taxonomy" id="2827239"/>
    <lineage>
        <taxon>Bacteria</taxon>
        <taxon>Pseudomonadati</taxon>
        <taxon>Pseudomonadota</taxon>
        <taxon>Alphaproteobacteria</taxon>
        <taxon>Rhodobacterales</taxon>
        <taxon>Roseobacteraceae</taxon>
        <taxon>Thetidibacter</taxon>
    </lineage>
</organism>
<accession>A0A8J8BAM9</accession>
<keyword evidence="3" id="KW-1185">Reference proteome</keyword>
<comment type="caution">
    <text evidence="2">The sequence shown here is derived from an EMBL/GenBank/DDBJ whole genome shotgun (WGS) entry which is preliminary data.</text>
</comment>
<feature type="domain" description="Acetyl-coenzyme A synthetase N-terminal" evidence="1">
    <location>
        <begin position="22"/>
        <end position="57"/>
    </location>
</feature>
<gene>
    <name evidence="2" type="ORF">KB874_21970</name>
</gene>
<reference evidence="2" key="1">
    <citation type="submission" date="2021-04" db="EMBL/GenBank/DDBJ databases">
        <authorList>
            <person name="Yoon J."/>
        </authorList>
    </citation>
    <scope>NUCLEOTIDE SEQUENCE</scope>
    <source>
        <strain evidence="2">KMU-90</strain>
    </source>
</reference>
<proteinExistence type="predicted"/>
<sequence>MSQTYAPSPDLVKNAHIDAAKYDALYARSISDPEGFWAEQAQRLDWIKAPTKIKDVDF</sequence>
<name>A0A8J8BAM9_9RHOB</name>
<evidence type="ECO:0000313" key="2">
    <source>
        <dbReference type="EMBL" id="MBS0126750.1"/>
    </source>
</evidence>
<dbReference type="Gene3D" id="3.40.50.12780">
    <property type="entry name" value="N-terminal domain of ligase-like"/>
    <property type="match status" value="1"/>
</dbReference>
<evidence type="ECO:0000313" key="3">
    <source>
        <dbReference type="Proteomes" id="UP000681356"/>
    </source>
</evidence>